<evidence type="ECO:0000256" key="3">
    <source>
        <dbReference type="SAM" id="MobiDB-lite"/>
    </source>
</evidence>
<keyword evidence="2" id="KW-0694">RNA-binding</keyword>
<dbReference type="InterPro" id="IPR004087">
    <property type="entry name" value="KH_dom"/>
</dbReference>
<dbReference type="AlphaFoldDB" id="A0A8T2V1C4"/>
<evidence type="ECO:0000313" key="6">
    <source>
        <dbReference type="Proteomes" id="UP000825935"/>
    </source>
</evidence>
<reference evidence="5" key="1">
    <citation type="submission" date="2021-08" db="EMBL/GenBank/DDBJ databases">
        <title>WGS assembly of Ceratopteris richardii.</title>
        <authorList>
            <person name="Marchant D.B."/>
            <person name="Chen G."/>
            <person name="Jenkins J."/>
            <person name="Shu S."/>
            <person name="Leebens-Mack J."/>
            <person name="Grimwood J."/>
            <person name="Schmutz J."/>
            <person name="Soltis P."/>
            <person name="Soltis D."/>
            <person name="Chen Z.-H."/>
        </authorList>
    </citation>
    <scope>NUCLEOTIDE SEQUENCE</scope>
    <source>
        <strain evidence="5">Whitten #5841</strain>
        <tissue evidence="5">Leaf</tissue>
    </source>
</reference>
<evidence type="ECO:0000256" key="2">
    <source>
        <dbReference type="PROSITE-ProRule" id="PRU00117"/>
    </source>
</evidence>
<evidence type="ECO:0000313" key="5">
    <source>
        <dbReference type="EMBL" id="KAH7440768.1"/>
    </source>
</evidence>
<dbReference type="Proteomes" id="UP000825935">
    <property type="component" value="Chromosome 3"/>
</dbReference>
<gene>
    <name evidence="5" type="ORF">KP509_03G010000</name>
</gene>
<proteinExistence type="predicted"/>
<dbReference type="SUPFAM" id="SSF54791">
    <property type="entry name" value="Eukaryotic type KH-domain (KH-domain type I)"/>
    <property type="match status" value="1"/>
</dbReference>
<dbReference type="InterPro" id="IPR036612">
    <property type="entry name" value="KH_dom_type_1_sf"/>
</dbReference>
<organism evidence="5 6">
    <name type="scientific">Ceratopteris richardii</name>
    <name type="common">Triangle waterfern</name>
    <dbReference type="NCBI Taxonomy" id="49495"/>
    <lineage>
        <taxon>Eukaryota</taxon>
        <taxon>Viridiplantae</taxon>
        <taxon>Streptophyta</taxon>
        <taxon>Embryophyta</taxon>
        <taxon>Tracheophyta</taxon>
        <taxon>Polypodiopsida</taxon>
        <taxon>Polypodiidae</taxon>
        <taxon>Polypodiales</taxon>
        <taxon>Pteridineae</taxon>
        <taxon>Pteridaceae</taxon>
        <taxon>Parkerioideae</taxon>
        <taxon>Ceratopteris</taxon>
    </lineage>
</organism>
<keyword evidence="1" id="KW-0677">Repeat</keyword>
<dbReference type="Gene3D" id="3.30.1370.10">
    <property type="entry name" value="K Homology domain, type 1"/>
    <property type="match status" value="2"/>
</dbReference>
<accession>A0A8T2V1C4</accession>
<dbReference type="Pfam" id="PF00013">
    <property type="entry name" value="KH_1"/>
    <property type="match status" value="2"/>
</dbReference>
<keyword evidence="6" id="KW-1185">Reference proteome</keyword>
<dbReference type="GO" id="GO:0003723">
    <property type="term" value="F:RNA binding"/>
    <property type="evidence" value="ECO:0007669"/>
    <property type="project" value="UniProtKB-UniRule"/>
</dbReference>
<dbReference type="EMBL" id="CM035408">
    <property type="protein sequence ID" value="KAH7440768.1"/>
    <property type="molecule type" value="Genomic_DNA"/>
</dbReference>
<comment type="caution">
    <text evidence="5">The sequence shown here is derived from an EMBL/GenBank/DDBJ whole genome shotgun (WGS) entry which is preliminary data.</text>
</comment>
<dbReference type="PROSITE" id="PS50084">
    <property type="entry name" value="KH_TYPE_1"/>
    <property type="match status" value="2"/>
</dbReference>
<evidence type="ECO:0000256" key="1">
    <source>
        <dbReference type="ARBA" id="ARBA00022737"/>
    </source>
</evidence>
<dbReference type="InterPro" id="IPR004088">
    <property type="entry name" value="KH_dom_type_1"/>
</dbReference>
<dbReference type="OrthoDB" id="441329at2759"/>
<feature type="region of interest" description="Disordered" evidence="3">
    <location>
        <begin position="1"/>
        <end position="29"/>
    </location>
</feature>
<dbReference type="CDD" id="cd22513">
    <property type="entry name" value="KH-I_BTR1_rpt1"/>
    <property type="match status" value="1"/>
</dbReference>
<dbReference type="SMART" id="SM00322">
    <property type="entry name" value="KH"/>
    <property type="match status" value="2"/>
</dbReference>
<feature type="domain" description="K Homology" evidence="4">
    <location>
        <begin position="119"/>
        <end position="180"/>
    </location>
</feature>
<protein>
    <recommendedName>
        <fullName evidence="4">K Homology domain-containing protein</fullName>
    </recommendedName>
</protein>
<name>A0A8T2V1C4_CERRI</name>
<dbReference type="PANTHER" id="PTHR10288">
    <property type="entry name" value="KH DOMAIN CONTAINING RNA BINDING PROTEIN"/>
    <property type="match status" value="1"/>
</dbReference>
<feature type="domain" description="K Homology" evidence="4">
    <location>
        <begin position="36"/>
        <end position="109"/>
    </location>
</feature>
<evidence type="ECO:0000259" key="4">
    <source>
        <dbReference type="SMART" id="SM00322"/>
    </source>
</evidence>
<sequence>MLAMDSPRPPELTETCFPPSPPAAAAIPSSEHMKDVPAYIRFLISNAAAGSVIGKGGATINEFQSQSGARIQLSRNHEYFPGTSDRIIALHGTIQEVLTAFRLTLSKILNEAEKDAGHDNKSVKLIVPNAACGAIIGKGGATIKVLVLESKFLIGETICQAQEIAQLPLQAHQRVPNVLNYWCSSGFNRMQVLIQRGNFTIWWYVG</sequence>